<protein>
    <submittedName>
        <fullName evidence="2">Uncharacterized protein</fullName>
    </submittedName>
</protein>
<gene>
    <name evidence="2" type="ORF">LY79DRAFT_553729</name>
</gene>
<evidence type="ECO:0000256" key="1">
    <source>
        <dbReference type="SAM" id="Phobius"/>
    </source>
</evidence>
<comment type="caution">
    <text evidence="2">The sequence shown here is derived from an EMBL/GenBank/DDBJ whole genome shotgun (WGS) entry which is preliminary data.</text>
</comment>
<name>A0AAD8PZ96_9PEZI</name>
<evidence type="ECO:0000313" key="2">
    <source>
        <dbReference type="EMBL" id="KAK1590681.1"/>
    </source>
</evidence>
<dbReference type="Proteomes" id="UP001230504">
    <property type="component" value="Unassembled WGS sequence"/>
</dbReference>
<keyword evidence="1" id="KW-1133">Transmembrane helix</keyword>
<dbReference type="RefSeq" id="XP_060414155.1">
    <property type="nucleotide sequence ID" value="XM_060557801.1"/>
</dbReference>
<feature type="non-terminal residue" evidence="2">
    <location>
        <position position="104"/>
    </location>
</feature>
<evidence type="ECO:0000313" key="3">
    <source>
        <dbReference type="Proteomes" id="UP001230504"/>
    </source>
</evidence>
<dbReference type="AlphaFoldDB" id="A0AAD8PZ96"/>
<dbReference type="GeneID" id="85442041"/>
<proteinExistence type="predicted"/>
<keyword evidence="1" id="KW-0812">Transmembrane</keyword>
<accession>A0AAD8PZ96</accession>
<sequence length="104" mass="11288">MTGPQSIITSPPPHRRLSFAPLFPPTMWPFFSPPTSPVQHAHGLCGSVGRALVSYSVNMTLPPGRDIQRSQVRALPGTVLTFCLSVVCLLVTFRLLIALGYDSI</sequence>
<keyword evidence="3" id="KW-1185">Reference proteome</keyword>
<dbReference type="EMBL" id="JAHLJV010000029">
    <property type="protein sequence ID" value="KAK1590681.1"/>
    <property type="molecule type" value="Genomic_DNA"/>
</dbReference>
<keyword evidence="1" id="KW-0472">Membrane</keyword>
<reference evidence="2" key="1">
    <citation type="submission" date="2021-06" db="EMBL/GenBank/DDBJ databases">
        <title>Comparative genomics, transcriptomics and evolutionary studies reveal genomic signatures of adaptation to plant cell wall in hemibiotrophic fungi.</title>
        <authorList>
            <consortium name="DOE Joint Genome Institute"/>
            <person name="Baroncelli R."/>
            <person name="Diaz J.F."/>
            <person name="Benocci T."/>
            <person name="Peng M."/>
            <person name="Battaglia E."/>
            <person name="Haridas S."/>
            <person name="Andreopoulos W."/>
            <person name="Labutti K."/>
            <person name="Pangilinan J."/>
            <person name="Floch G.L."/>
            <person name="Makela M.R."/>
            <person name="Henrissat B."/>
            <person name="Grigoriev I.V."/>
            <person name="Crouch J.A."/>
            <person name="De Vries R.P."/>
            <person name="Sukno S.A."/>
            <person name="Thon M.R."/>
        </authorList>
    </citation>
    <scope>NUCLEOTIDE SEQUENCE</scope>
    <source>
        <strain evidence="2">CBS 125086</strain>
    </source>
</reference>
<organism evidence="2 3">
    <name type="scientific">Colletotrichum navitas</name>
    <dbReference type="NCBI Taxonomy" id="681940"/>
    <lineage>
        <taxon>Eukaryota</taxon>
        <taxon>Fungi</taxon>
        <taxon>Dikarya</taxon>
        <taxon>Ascomycota</taxon>
        <taxon>Pezizomycotina</taxon>
        <taxon>Sordariomycetes</taxon>
        <taxon>Hypocreomycetidae</taxon>
        <taxon>Glomerellales</taxon>
        <taxon>Glomerellaceae</taxon>
        <taxon>Colletotrichum</taxon>
        <taxon>Colletotrichum graminicola species complex</taxon>
    </lineage>
</organism>
<feature type="transmembrane region" description="Helical" evidence="1">
    <location>
        <begin position="79"/>
        <end position="101"/>
    </location>
</feature>